<organism evidence="1">
    <name type="scientific">Marseillevirus LCMAC101</name>
    <dbReference type="NCBI Taxonomy" id="2506602"/>
    <lineage>
        <taxon>Viruses</taxon>
        <taxon>Varidnaviria</taxon>
        <taxon>Bamfordvirae</taxon>
        <taxon>Nucleocytoviricota</taxon>
        <taxon>Megaviricetes</taxon>
        <taxon>Pimascovirales</taxon>
        <taxon>Pimascovirales incertae sedis</taxon>
        <taxon>Marseilleviridae</taxon>
    </lineage>
</organism>
<accession>A0A481YSM3</accession>
<protein>
    <submittedName>
        <fullName evidence="1">Uncharacterized protein</fullName>
    </submittedName>
</protein>
<name>A0A481YSM3_9VIRU</name>
<gene>
    <name evidence="1" type="ORF">LCMAC101_05750</name>
</gene>
<reference evidence="1" key="1">
    <citation type="journal article" date="2019" name="MBio">
        <title>Virus Genomes from Deep Sea Sediments Expand the Ocean Megavirome and Support Independent Origins of Viral Gigantism.</title>
        <authorList>
            <person name="Backstrom D."/>
            <person name="Yutin N."/>
            <person name="Jorgensen S.L."/>
            <person name="Dharamshi J."/>
            <person name="Homa F."/>
            <person name="Zaremba-Niedwiedzka K."/>
            <person name="Spang A."/>
            <person name="Wolf Y.I."/>
            <person name="Koonin E.V."/>
            <person name="Ettema T.J."/>
        </authorList>
    </citation>
    <scope>NUCLEOTIDE SEQUENCE</scope>
</reference>
<dbReference type="EMBL" id="MK500328">
    <property type="protein sequence ID" value="QBK85980.1"/>
    <property type="molecule type" value="Genomic_DNA"/>
</dbReference>
<evidence type="ECO:0000313" key="1">
    <source>
        <dbReference type="EMBL" id="QBK85980.1"/>
    </source>
</evidence>
<sequence length="296" mass="34125">MEKKKCTHCKVNLPLEHFKVKRGGERGKNCNLCLQKAVEYRNKNTCEHGKQKLRCKECEGSQICDHGKYKYVCKECGGSQICEHGRIKQICKECGGSQICEHGRIKYSCKECNRNVICDHGKRKQVCKECGGNAICYHGIQKYRCKKCDGAGICYHGIEKYRCKRCDGAGICEHKKQKSVCNICDFEGYLAHIVSCQVRTALKTAKSQRSIKYLNCDIKTFKKHIEKQFEEGMTWENHDKSSPEIRRWEIDHITPIKYGNPTIEEVIERLHYTNTQPLWADENAAKGNRYKGKSKN</sequence>
<proteinExistence type="predicted"/>